<dbReference type="InterPro" id="IPR001789">
    <property type="entry name" value="Sig_transdc_resp-reg_receiver"/>
</dbReference>
<dbReference type="EC" id="2.7.13.3" evidence="2"/>
<feature type="non-terminal residue" evidence="7">
    <location>
        <position position="1"/>
    </location>
</feature>
<dbReference type="InterPro" id="IPR004358">
    <property type="entry name" value="Sig_transdc_His_kin-like_C"/>
</dbReference>
<accession>A0ABS1E712</accession>
<keyword evidence="3" id="KW-0597">Phosphoprotein</keyword>
<dbReference type="InterPro" id="IPR005467">
    <property type="entry name" value="His_kinase_dom"/>
</dbReference>
<feature type="modified residue" description="4-aspartylphosphate" evidence="3">
    <location>
        <position position="302"/>
    </location>
</feature>
<evidence type="ECO:0000256" key="4">
    <source>
        <dbReference type="SAM" id="MobiDB-lite"/>
    </source>
</evidence>
<dbReference type="PANTHER" id="PTHR43395:SF8">
    <property type="entry name" value="HISTIDINE KINASE"/>
    <property type="match status" value="1"/>
</dbReference>
<comment type="caution">
    <text evidence="7">The sequence shown here is derived from an EMBL/GenBank/DDBJ whole genome shotgun (WGS) entry which is preliminary data.</text>
</comment>
<dbReference type="Gene3D" id="3.40.50.2300">
    <property type="match status" value="1"/>
</dbReference>
<keyword evidence="8" id="KW-1185">Reference proteome</keyword>
<name>A0ABS1E712_9GAMM</name>
<comment type="catalytic activity">
    <reaction evidence="1">
        <text>ATP + protein L-histidine = ADP + protein N-phospho-L-histidine.</text>
        <dbReference type="EC" id="2.7.13.3"/>
    </reaction>
</comment>
<dbReference type="Pfam" id="PF02518">
    <property type="entry name" value="HATPase_c"/>
    <property type="match status" value="1"/>
</dbReference>
<dbReference type="SMART" id="SM00387">
    <property type="entry name" value="HATPase_c"/>
    <property type="match status" value="1"/>
</dbReference>
<dbReference type="PROSITE" id="PS50110">
    <property type="entry name" value="RESPONSE_REGULATORY"/>
    <property type="match status" value="1"/>
</dbReference>
<evidence type="ECO:0000256" key="3">
    <source>
        <dbReference type="PROSITE-ProRule" id="PRU00169"/>
    </source>
</evidence>
<organism evidence="7 8">
    <name type="scientific">Halorhodospira neutriphila</name>
    <dbReference type="NCBI Taxonomy" id="168379"/>
    <lineage>
        <taxon>Bacteria</taxon>
        <taxon>Pseudomonadati</taxon>
        <taxon>Pseudomonadota</taxon>
        <taxon>Gammaproteobacteria</taxon>
        <taxon>Chromatiales</taxon>
        <taxon>Ectothiorhodospiraceae</taxon>
        <taxon>Halorhodospira</taxon>
    </lineage>
</organism>
<reference evidence="7 8" key="1">
    <citation type="journal article" date="2020" name="Microorganisms">
        <title>Osmotic Adaptation and Compatible Solute Biosynthesis of Phototrophic Bacteria as Revealed from Genome Analyses.</title>
        <authorList>
            <person name="Imhoff J.F."/>
            <person name="Rahn T."/>
            <person name="Kunzel S."/>
            <person name="Keller A."/>
            <person name="Neulinger S.C."/>
        </authorList>
    </citation>
    <scope>NUCLEOTIDE SEQUENCE [LARGE SCALE GENOMIC DNA]</scope>
    <source>
        <strain evidence="7 8">DSM 15116</strain>
    </source>
</reference>
<dbReference type="PANTHER" id="PTHR43395">
    <property type="entry name" value="SENSOR HISTIDINE KINASE CHEA"/>
    <property type="match status" value="1"/>
</dbReference>
<proteinExistence type="predicted"/>
<dbReference type="Gene3D" id="3.30.565.10">
    <property type="entry name" value="Histidine kinase-like ATPase, C-terminal domain"/>
    <property type="match status" value="1"/>
</dbReference>
<dbReference type="SUPFAM" id="SSF55874">
    <property type="entry name" value="ATPase domain of HSP90 chaperone/DNA topoisomerase II/histidine kinase"/>
    <property type="match status" value="1"/>
</dbReference>
<dbReference type="InterPro" id="IPR003594">
    <property type="entry name" value="HATPase_dom"/>
</dbReference>
<sequence length="413" mass="42110">RTLDQGELLEALWREPGEEAAPALDAGPGHRILGEAVAAELDEAGLEGAQRRFTPLEGLLPRLRRRVQAAAAECSRQVALELEGGAYELDAAVLERLAAPLEQLLVNAVVHGIEPPAARRAAGKPERGSLRLAARLEGGALVLAVSDDGAGLDLAALEQQAGSAGEPARGAVLSNEEALGLIVVQGVSTRPAAGVEAGHGIGMDVVASRVRGLGGRLELDTRPPHGTTFTIRLPVERALSRLLEPREEAAAGRVLVVNDSRILRRIAVQLLERNGLGAVAAADAAEAVEALREGPFEAVLLDLEVAASAEEAAGVLTRLAEALGLAPQAFVAVTTRAGDGGRLAEHGAAPGAVLLKPHDEGQLLAAVRRAIAAGRGTPPPGPEARPASELAGGEADGGEGDDGGGLGAQGPRP</sequence>
<dbReference type="InterPro" id="IPR051315">
    <property type="entry name" value="Bact_Chemotaxis_CheA"/>
</dbReference>
<dbReference type="RefSeq" id="WP_242468016.1">
    <property type="nucleotide sequence ID" value="NZ_NRSH01000164.1"/>
</dbReference>
<evidence type="ECO:0000313" key="7">
    <source>
        <dbReference type="EMBL" id="MBK1727500.1"/>
    </source>
</evidence>
<feature type="domain" description="Response regulatory" evidence="6">
    <location>
        <begin position="253"/>
        <end position="371"/>
    </location>
</feature>
<dbReference type="SUPFAM" id="SSF52172">
    <property type="entry name" value="CheY-like"/>
    <property type="match status" value="1"/>
</dbReference>
<evidence type="ECO:0000256" key="1">
    <source>
        <dbReference type="ARBA" id="ARBA00000085"/>
    </source>
</evidence>
<dbReference type="InterPro" id="IPR036890">
    <property type="entry name" value="HATPase_C_sf"/>
</dbReference>
<protein>
    <recommendedName>
        <fullName evidence="2">histidine kinase</fullName>
        <ecNumber evidence="2">2.7.13.3</ecNumber>
    </recommendedName>
</protein>
<dbReference type="SMART" id="SM00448">
    <property type="entry name" value="REC"/>
    <property type="match status" value="1"/>
</dbReference>
<evidence type="ECO:0000259" key="5">
    <source>
        <dbReference type="PROSITE" id="PS50109"/>
    </source>
</evidence>
<feature type="region of interest" description="Disordered" evidence="4">
    <location>
        <begin position="372"/>
        <end position="413"/>
    </location>
</feature>
<evidence type="ECO:0000256" key="2">
    <source>
        <dbReference type="ARBA" id="ARBA00012438"/>
    </source>
</evidence>
<dbReference type="EMBL" id="NRSH01000164">
    <property type="protein sequence ID" value="MBK1727500.1"/>
    <property type="molecule type" value="Genomic_DNA"/>
</dbReference>
<feature type="compositionally biased region" description="Gly residues" evidence="4">
    <location>
        <begin position="403"/>
        <end position="413"/>
    </location>
</feature>
<dbReference type="Proteomes" id="UP000738126">
    <property type="component" value="Unassembled WGS sequence"/>
</dbReference>
<dbReference type="PROSITE" id="PS50109">
    <property type="entry name" value="HIS_KIN"/>
    <property type="match status" value="1"/>
</dbReference>
<gene>
    <name evidence="7" type="ORF">CKO13_10855</name>
</gene>
<evidence type="ECO:0000313" key="8">
    <source>
        <dbReference type="Proteomes" id="UP000738126"/>
    </source>
</evidence>
<dbReference type="PRINTS" id="PR00344">
    <property type="entry name" value="BCTRLSENSOR"/>
</dbReference>
<evidence type="ECO:0000259" key="6">
    <source>
        <dbReference type="PROSITE" id="PS50110"/>
    </source>
</evidence>
<dbReference type="InterPro" id="IPR011006">
    <property type="entry name" value="CheY-like_superfamily"/>
</dbReference>
<feature type="domain" description="Histidine kinase" evidence="5">
    <location>
        <begin position="55"/>
        <end position="237"/>
    </location>
</feature>